<keyword evidence="2" id="KW-0479">Metal-binding</keyword>
<dbReference type="PROSITE" id="PS51918">
    <property type="entry name" value="RADICAL_SAM"/>
    <property type="match status" value="1"/>
</dbReference>
<accession>A0A9D1EXC4</accession>
<keyword evidence="4" id="KW-0411">Iron-sulfur</keyword>
<protein>
    <submittedName>
        <fullName evidence="6">Radical SAM protein</fullName>
    </submittedName>
</protein>
<dbReference type="GO" id="GO:0051536">
    <property type="term" value="F:iron-sulfur cluster binding"/>
    <property type="evidence" value="ECO:0007669"/>
    <property type="project" value="UniProtKB-KW"/>
</dbReference>
<gene>
    <name evidence="6" type="ORF">IAC10_00320</name>
</gene>
<evidence type="ECO:0000313" key="6">
    <source>
        <dbReference type="EMBL" id="HIS35062.1"/>
    </source>
</evidence>
<reference evidence="6" key="1">
    <citation type="submission" date="2020-10" db="EMBL/GenBank/DDBJ databases">
        <authorList>
            <person name="Gilroy R."/>
        </authorList>
    </citation>
    <scope>NUCLEOTIDE SEQUENCE</scope>
    <source>
        <strain evidence="6">6276</strain>
    </source>
</reference>
<dbReference type="SFLD" id="SFLDS00029">
    <property type="entry name" value="Radical_SAM"/>
    <property type="match status" value="1"/>
</dbReference>
<organism evidence="6 7">
    <name type="scientific">Candidatus Scatousia excrementigallinarum</name>
    <dbReference type="NCBI Taxonomy" id="2840935"/>
    <lineage>
        <taxon>Bacteria</taxon>
        <taxon>Candidatus Scatousia</taxon>
    </lineage>
</organism>
<dbReference type="Pfam" id="PF04055">
    <property type="entry name" value="Radical_SAM"/>
    <property type="match status" value="1"/>
</dbReference>
<evidence type="ECO:0000256" key="3">
    <source>
        <dbReference type="ARBA" id="ARBA00023004"/>
    </source>
</evidence>
<dbReference type="GO" id="GO:0003824">
    <property type="term" value="F:catalytic activity"/>
    <property type="evidence" value="ECO:0007669"/>
    <property type="project" value="InterPro"/>
</dbReference>
<dbReference type="InterPro" id="IPR013785">
    <property type="entry name" value="Aldolase_TIM"/>
</dbReference>
<dbReference type="EMBL" id="DVIU01000008">
    <property type="protein sequence ID" value="HIS35062.1"/>
    <property type="molecule type" value="Genomic_DNA"/>
</dbReference>
<dbReference type="InterPro" id="IPR007197">
    <property type="entry name" value="rSAM"/>
</dbReference>
<proteinExistence type="predicted"/>
<evidence type="ECO:0000313" key="7">
    <source>
        <dbReference type="Proteomes" id="UP000823928"/>
    </source>
</evidence>
<comment type="caution">
    <text evidence="6">The sequence shown here is derived from an EMBL/GenBank/DDBJ whole genome shotgun (WGS) entry which is preliminary data.</text>
</comment>
<evidence type="ECO:0000256" key="2">
    <source>
        <dbReference type="ARBA" id="ARBA00022723"/>
    </source>
</evidence>
<dbReference type="AlphaFoldDB" id="A0A9D1EXC4"/>
<evidence type="ECO:0000256" key="1">
    <source>
        <dbReference type="ARBA" id="ARBA00022691"/>
    </source>
</evidence>
<dbReference type="GO" id="GO:0046872">
    <property type="term" value="F:metal ion binding"/>
    <property type="evidence" value="ECO:0007669"/>
    <property type="project" value="UniProtKB-KW"/>
</dbReference>
<dbReference type="InterPro" id="IPR050377">
    <property type="entry name" value="Radical_SAM_PqqE_MftC-like"/>
</dbReference>
<dbReference type="InterPro" id="IPR058240">
    <property type="entry name" value="rSAM_sf"/>
</dbReference>
<feature type="domain" description="Radical SAM core" evidence="5">
    <location>
        <begin position="13"/>
        <end position="237"/>
    </location>
</feature>
<sequence length="285" mass="33134">MKASIFTAPISHLKEFNNLFIELTEKNCNQRCKHCYIDFPLSKKVKDFISVDIIKKALNDTMKENLQCIYLTGAEPMTHPDFNSILRLCLKRCNVCICTNGSFINEKKARFLKRVEDESNYEIIFKLSIDHYNEIKSDDIRGRGTYRQVIHAIKSLVKYEFNPILCITNYYKEDKKVLIEEFTKICTKIGFETQEHNFVINECYDNSNRTEVDSADWESLDCEYGRILTAKGIYTCPFLSNDHRGRCGGDFTDFADKTLLETPLCATCIKNKHLFFGINFQSFNS</sequence>
<evidence type="ECO:0000259" key="5">
    <source>
        <dbReference type="PROSITE" id="PS51918"/>
    </source>
</evidence>
<dbReference type="PANTHER" id="PTHR11228:SF7">
    <property type="entry name" value="PQQA PEPTIDE CYCLASE"/>
    <property type="match status" value="1"/>
</dbReference>
<reference evidence="6" key="2">
    <citation type="journal article" date="2021" name="PeerJ">
        <title>Extensive microbial diversity within the chicken gut microbiome revealed by metagenomics and culture.</title>
        <authorList>
            <person name="Gilroy R."/>
            <person name="Ravi A."/>
            <person name="Getino M."/>
            <person name="Pursley I."/>
            <person name="Horton D.L."/>
            <person name="Alikhan N.F."/>
            <person name="Baker D."/>
            <person name="Gharbi K."/>
            <person name="Hall N."/>
            <person name="Watson M."/>
            <person name="Adriaenssens E.M."/>
            <person name="Foster-Nyarko E."/>
            <person name="Jarju S."/>
            <person name="Secka A."/>
            <person name="Antonio M."/>
            <person name="Oren A."/>
            <person name="Chaudhuri R.R."/>
            <person name="La Ragione R."/>
            <person name="Hildebrand F."/>
            <person name="Pallen M.J."/>
        </authorList>
    </citation>
    <scope>NUCLEOTIDE SEQUENCE</scope>
    <source>
        <strain evidence="6">6276</strain>
    </source>
</reference>
<dbReference type="SUPFAM" id="SSF102114">
    <property type="entry name" value="Radical SAM enzymes"/>
    <property type="match status" value="1"/>
</dbReference>
<keyword evidence="3" id="KW-0408">Iron</keyword>
<dbReference type="Proteomes" id="UP000823928">
    <property type="component" value="Unassembled WGS sequence"/>
</dbReference>
<dbReference type="PANTHER" id="PTHR11228">
    <property type="entry name" value="RADICAL SAM DOMAIN PROTEIN"/>
    <property type="match status" value="1"/>
</dbReference>
<evidence type="ECO:0000256" key="4">
    <source>
        <dbReference type="ARBA" id="ARBA00023014"/>
    </source>
</evidence>
<dbReference type="CDD" id="cd01335">
    <property type="entry name" value="Radical_SAM"/>
    <property type="match status" value="1"/>
</dbReference>
<name>A0A9D1EXC4_9BACT</name>
<keyword evidence="1" id="KW-0949">S-adenosyl-L-methionine</keyword>
<dbReference type="SFLD" id="SFLDG01067">
    <property type="entry name" value="SPASM/twitch_domain_containing"/>
    <property type="match status" value="1"/>
</dbReference>
<dbReference type="Gene3D" id="3.20.20.70">
    <property type="entry name" value="Aldolase class I"/>
    <property type="match status" value="1"/>
</dbReference>